<reference evidence="2" key="1">
    <citation type="journal article" date="2020" name="mSystems">
        <title>Genome- and Community-Level Interaction Insights into Carbon Utilization and Element Cycling Functions of Hydrothermarchaeota in Hydrothermal Sediment.</title>
        <authorList>
            <person name="Zhou Z."/>
            <person name="Liu Y."/>
            <person name="Xu W."/>
            <person name="Pan J."/>
            <person name="Luo Z.H."/>
            <person name="Li M."/>
        </authorList>
    </citation>
    <scope>NUCLEOTIDE SEQUENCE [LARGE SCALE GENOMIC DNA]</scope>
    <source>
        <strain evidence="2">HyVt-458</strain>
    </source>
</reference>
<gene>
    <name evidence="2" type="ORF">ENJ12_00720</name>
</gene>
<dbReference type="EMBL" id="DRLF01000025">
    <property type="protein sequence ID" value="HEC05348.1"/>
    <property type="molecule type" value="Genomic_DNA"/>
</dbReference>
<protein>
    <submittedName>
        <fullName evidence="2">Uncharacterized protein</fullName>
    </submittedName>
</protein>
<feature type="transmembrane region" description="Helical" evidence="1">
    <location>
        <begin position="30"/>
        <end position="51"/>
    </location>
</feature>
<feature type="transmembrane region" description="Helical" evidence="1">
    <location>
        <begin position="72"/>
        <end position="93"/>
    </location>
</feature>
<keyword evidence="1" id="KW-0472">Membrane</keyword>
<accession>A0A831RWC7</accession>
<dbReference type="Proteomes" id="UP000886339">
    <property type="component" value="Unassembled WGS sequence"/>
</dbReference>
<organism evidence="2">
    <name type="scientific">Thiolapillus brandeum</name>
    <dbReference type="NCBI Taxonomy" id="1076588"/>
    <lineage>
        <taxon>Bacteria</taxon>
        <taxon>Pseudomonadati</taxon>
        <taxon>Pseudomonadota</taxon>
        <taxon>Gammaproteobacteria</taxon>
        <taxon>Chromatiales</taxon>
        <taxon>Sedimenticolaceae</taxon>
        <taxon>Thiolapillus</taxon>
    </lineage>
</organism>
<keyword evidence="1" id="KW-1133">Transmembrane helix</keyword>
<evidence type="ECO:0000313" key="2">
    <source>
        <dbReference type="EMBL" id="HEC05348.1"/>
    </source>
</evidence>
<sequence length="124" mass="13469">MLVLFDQGMLSIASFVTGIFVAQSTGKEEFGLYILCWSILNVLLGFSDALANRPFAIHLPHMQQDERAGYQGSALIHNITLIFIATGIIYIAFGNDRAVIDALSVPGMPFFCSFRCSCSGCPPS</sequence>
<proteinExistence type="predicted"/>
<evidence type="ECO:0000256" key="1">
    <source>
        <dbReference type="SAM" id="Phobius"/>
    </source>
</evidence>
<name>A0A831RWC7_9GAMM</name>
<dbReference type="AlphaFoldDB" id="A0A831RWC7"/>
<comment type="caution">
    <text evidence="2">The sequence shown here is derived from an EMBL/GenBank/DDBJ whole genome shotgun (WGS) entry which is preliminary data.</text>
</comment>
<keyword evidence="1" id="KW-0812">Transmembrane</keyword>